<organism evidence="2 3">
    <name type="scientific">Mesoterricola sediminis</name>
    <dbReference type="NCBI Taxonomy" id="2927980"/>
    <lineage>
        <taxon>Bacteria</taxon>
        <taxon>Pseudomonadati</taxon>
        <taxon>Acidobacteriota</taxon>
        <taxon>Holophagae</taxon>
        <taxon>Holophagales</taxon>
        <taxon>Holophagaceae</taxon>
        <taxon>Mesoterricola</taxon>
    </lineage>
</organism>
<name>A0AA48KEC7_9BACT</name>
<accession>A0AA48KEC7</accession>
<keyword evidence="3" id="KW-1185">Reference proteome</keyword>
<feature type="compositionally biased region" description="Basic and acidic residues" evidence="1">
    <location>
        <begin position="53"/>
        <end position="72"/>
    </location>
</feature>
<dbReference type="KEGG" id="msea:METESE_21550"/>
<evidence type="ECO:0000313" key="2">
    <source>
        <dbReference type="EMBL" id="BDU77197.1"/>
    </source>
</evidence>
<dbReference type="AlphaFoldDB" id="A0AA48KEC7"/>
<dbReference type="RefSeq" id="WP_243335851.1">
    <property type="nucleotide sequence ID" value="NZ_AP027081.1"/>
</dbReference>
<gene>
    <name evidence="2" type="ORF">METESE_21550</name>
</gene>
<dbReference type="Proteomes" id="UP001228113">
    <property type="component" value="Chromosome"/>
</dbReference>
<reference evidence="2" key="1">
    <citation type="journal article" date="2023" name="Int. J. Syst. Evol. Microbiol.">
        <title>Mesoterricola silvestris gen. nov., sp. nov., Mesoterricola sediminis sp. nov., Geothrix oryzae sp. nov., Geothrix edaphica sp. nov., Geothrix rubra sp. nov., and Geothrix limicola sp. nov., six novel members of Acidobacteriota isolated from soils.</title>
        <authorList>
            <person name="Itoh H."/>
            <person name="Sugisawa Y."/>
            <person name="Mise K."/>
            <person name="Xu Z."/>
            <person name="Kuniyasu M."/>
            <person name="Ushijima N."/>
            <person name="Kawano K."/>
            <person name="Kobayashi E."/>
            <person name="Shiratori Y."/>
            <person name="Masuda Y."/>
            <person name="Senoo K."/>
        </authorList>
    </citation>
    <scope>NUCLEOTIDE SEQUENCE</scope>
    <source>
        <strain evidence="2">W786</strain>
    </source>
</reference>
<dbReference type="EMBL" id="AP027081">
    <property type="protein sequence ID" value="BDU77197.1"/>
    <property type="molecule type" value="Genomic_DNA"/>
</dbReference>
<evidence type="ECO:0000313" key="3">
    <source>
        <dbReference type="Proteomes" id="UP001228113"/>
    </source>
</evidence>
<protein>
    <submittedName>
        <fullName evidence="2">Uncharacterized protein</fullName>
    </submittedName>
</protein>
<feature type="region of interest" description="Disordered" evidence="1">
    <location>
        <begin position="39"/>
        <end position="103"/>
    </location>
</feature>
<sequence>MNPITLRQSFQTANLEALREAQGFNDLLAREAAHKRILDDRTAQEQNNVPEIPRADALRTEERKGRQGREDAPEQGEAPEAASGEDLAPERAIPAEGGLDLLV</sequence>
<evidence type="ECO:0000256" key="1">
    <source>
        <dbReference type="SAM" id="MobiDB-lite"/>
    </source>
</evidence>
<proteinExistence type="predicted"/>